<dbReference type="Proteomes" id="UP000199173">
    <property type="component" value="Unassembled WGS sequence"/>
</dbReference>
<proteinExistence type="inferred from homology"/>
<sequence length="900" mass="99237">MTTQYRPRPISDKREPLADIAFPTSTFTLDNGLTVIVAENRDVPLVSYQLIYQVGSKDELAGMTGFAHLFEHLMFEGSEHAPGSFLEKMTHAGATNLNAYTSTDRTTYHATVPTGSFDYALFLESDRMGHFCDSISQLSLDQQRRVVLNEKLETESGPYGKLYEFKSRGCFPAEHPYAHTVIGEKEDLIAATLEDVQHWFRKYYTPSNAVLALCGDIDLVTAREKVSHWFGDIPAGQPLARPESWIADITPQRRDRYQAKVANGTLQLVWNIPPAGNPDATLLSLVADYLASGLSSVLVKNLVYVREIASSVQAMVADGALCSQFIISATVAEGQALSALEQSLLEEVYAFLAQPCDDQRLCEVKNDALNLFRDSYKTSAQIAALLSVCQVTLGNADAFRQQLSQLDNASPDDLHQVARRWLSRPHYTLEIEPFTARTDETATAAQRTPPPAIQPPVPLVLPQVQHARLANGIRLVLLERHGQNDIYLDLLLPTAALPRPGQHQLLSELLNQSGAGERDAFSFNQACRDLGCRMELRRRLRHFSLLLSCRSPQLPASLALLSDRLAHSVLLEEDFQRQRAIQLDALTEQQQIASALVVRVLPGLLYPAGHPCRVPGGSEGTHAGLTQTTFPELMAALPQLLNVQGATLAVTGDITLDVLLPLLNTSVGQLAGLPMDNAAIPQADPPMHPRVWILDIPGAEQTSIAAASLLPGVSDTDEAGFELLNAVFASGFTSRINLNLREDKNWTYGVKGRLINDFQQRVHYVQTEVQADRTCDAISEILAEYRALIGERPVTADELAEVRRTSLLGFSSSAESLSGLNNMISWLLRSQLPDDFWQTHQQRIGEITLEQINDLAQQLFSPERLTWVIAGDTSLFREELAAMFPGNLHVINDGGDALYD</sequence>
<protein>
    <submittedName>
        <fullName evidence="8">Insulinase (Peptidase family M16)</fullName>
    </submittedName>
</protein>
<evidence type="ECO:0000256" key="2">
    <source>
        <dbReference type="ARBA" id="ARBA00022670"/>
    </source>
</evidence>
<dbReference type="InterPro" id="IPR011765">
    <property type="entry name" value="Pept_M16_N"/>
</dbReference>
<feature type="domain" description="Peptidase M16 N-terminal" evidence="6">
    <location>
        <begin position="36"/>
        <end position="152"/>
    </location>
</feature>
<dbReference type="EMBL" id="FPAV01000002">
    <property type="protein sequence ID" value="SFT60401.1"/>
    <property type="molecule type" value="Genomic_DNA"/>
</dbReference>
<gene>
    <name evidence="9" type="ORF">SAMN03159428_01325</name>
    <name evidence="8" type="ORF">SAMN03159514_01019</name>
</gene>
<dbReference type="PANTHER" id="PTHR43690:SF17">
    <property type="entry name" value="PROTEIN YHJJ"/>
    <property type="match status" value="1"/>
</dbReference>
<feature type="domain" description="Peptidase M16 C-terminal" evidence="7">
    <location>
        <begin position="646"/>
        <end position="804"/>
    </location>
</feature>
<keyword evidence="2" id="KW-0645">Protease</keyword>
<keyword evidence="3" id="KW-0378">Hydrolase</keyword>
<accession>A0AAX2ENF3</accession>
<dbReference type="Pfam" id="PF05193">
    <property type="entry name" value="Peptidase_M16_C"/>
    <property type="match status" value="2"/>
</dbReference>
<organism evidence="8 11">
    <name type="scientific">Kosakonia radicincitans</name>
    <dbReference type="NCBI Taxonomy" id="283686"/>
    <lineage>
        <taxon>Bacteria</taxon>
        <taxon>Pseudomonadati</taxon>
        <taxon>Pseudomonadota</taxon>
        <taxon>Gammaproteobacteria</taxon>
        <taxon>Enterobacterales</taxon>
        <taxon>Enterobacteriaceae</taxon>
        <taxon>Kosakonia</taxon>
    </lineage>
</organism>
<dbReference type="Proteomes" id="UP000198760">
    <property type="component" value="Unassembled WGS sequence"/>
</dbReference>
<evidence type="ECO:0000256" key="1">
    <source>
        <dbReference type="ARBA" id="ARBA00007261"/>
    </source>
</evidence>
<dbReference type="GO" id="GO:0006508">
    <property type="term" value="P:proteolysis"/>
    <property type="evidence" value="ECO:0007669"/>
    <property type="project" value="UniProtKB-KW"/>
</dbReference>
<name>A0AAX2ENF3_9ENTR</name>
<keyword evidence="10" id="KW-1185">Reference proteome</keyword>
<dbReference type="Pfam" id="PF00675">
    <property type="entry name" value="Peptidase_M16"/>
    <property type="match status" value="1"/>
</dbReference>
<dbReference type="SUPFAM" id="SSF63411">
    <property type="entry name" value="LuxS/MPP-like metallohydrolase"/>
    <property type="match status" value="4"/>
</dbReference>
<evidence type="ECO:0000313" key="9">
    <source>
        <dbReference type="EMBL" id="SFT60401.1"/>
    </source>
</evidence>
<dbReference type="GO" id="GO:0008237">
    <property type="term" value="F:metallopeptidase activity"/>
    <property type="evidence" value="ECO:0007669"/>
    <property type="project" value="UniProtKB-KW"/>
</dbReference>
<evidence type="ECO:0000256" key="5">
    <source>
        <dbReference type="ARBA" id="ARBA00023049"/>
    </source>
</evidence>
<keyword evidence="4" id="KW-0862">Zinc</keyword>
<evidence type="ECO:0000313" key="8">
    <source>
        <dbReference type="EMBL" id="SFR02661.1"/>
    </source>
</evidence>
<comment type="similarity">
    <text evidence="1">Belongs to the peptidase M16 family.</text>
</comment>
<evidence type="ECO:0000259" key="7">
    <source>
        <dbReference type="Pfam" id="PF05193"/>
    </source>
</evidence>
<evidence type="ECO:0000256" key="3">
    <source>
        <dbReference type="ARBA" id="ARBA00022801"/>
    </source>
</evidence>
<evidence type="ECO:0000313" key="11">
    <source>
        <dbReference type="Proteomes" id="UP000199173"/>
    </source>
</evidence>
<dbReference type="PANTHER" id="PTHR43690">
    <property type="entry name" value="NARDILYSIN"/>
    <property type="match status" value="1"/>
</dbReference>
<dbReference type="AlphaFoldDB" id="A0AAX2ENF3"/>
<keyword evidence="5" id="KW-0482">Metalloprotease</keyword>
<evidence type="ECO:0000256" key="4">
    <source>
        <dbReference type="ARBA" id="ARBA00022833"/>
    </source>
</evidence>
<feature type="domain" description="Peptidase M16 C-terminal" evidence="7">
    <location>
        <begin position="191"/>
        <end position="366"/>
    </location>
</feature>
<dbReference type="EMBL" id="FOYJ01000002">
    <property type="protein sequence ID" value="SFR02661.1"/>
    <property type="molecule type" value="Genomic_DNA"/>
</dbReference>
<dbReference type="InterPro" id="IPR007863">
    <property type="entry name" value="Peptidase_M16_C"/>
</dbReference>
<evidence type="ECO:0000259" key="6">
    <source>
        <dbReference type="Pfam" id="PF00675"/>
    </source>
</evidence>
<dbReference type="InterPro" id="IPR011249">
    <property type="entry name" value="Metalloenz_LuxS/M16"/>
</dbReference>
<reference evidence="10 11" key="1">
    <citation type="submission" date="2016-10" db="EMBL/GenBank/DDBJ databases">
        <authorList>
            <person name="Varghese N."/>
            <person name="Submissions S."/>
        </authorList>
    </citation>
    <scope>NUCLEOTIDE SEQUENCE [LARGE SCALE GENOMIC DNA]</scope>
    <source>
        <strain evidence="9 10">NFIX06</strain>
        <strain evidence="8 11">NFIX08</strain>
    </source>
</reference>
<dbReference type="InterPro" id="IPR050626">
    <property type="entry name" value="Peptidase_M16"/>
</dbReference>
<dbReference type="RefSeq" id="WP_244156829.1">
    <property type="nucleotide sequence ID" value="NZ_FONC01000004.1"/>
</dbReference>
<evidence type="ECO:0000313" key="10">
    <source>
        <dbReference type="Proteomes" id="UP000198760"/>
    </source>
</evidence>
<comment type="caution">
    <text evidence="8">The sequence shown here is derived from an EMBL/GenBank/DDBJ whole genome shotgun (WGS) entry which is preliminary data.</text>
</comment>
<dbReference type="Gene3D" id="3.30.830.10">
    <property type="entry name" value="Metalloenzyme, LuxS/M16 peptidase-like"/>
    <property type="match status" value="4"/>
</dbReference>
<dbReference type="GO" id="GO:0046872">
    <property type="term" value="F:metal ion binding"/>
    <property type="evidence" value="ECO:0007669"/>
    <property type="project" value="InterPro"/>
</dbReference>